<proteinExistence type="predicted"/>
<evidence type="ECO:0000256" key="1">
    <source>
        <dbReference type="SAM" id="MobiDB-lite"/>
    </source>
</evidence>
<name>A0ABQ7LR79_BRACM</name>
<dbReference type="EMBL" id="JADBGQ010000007">
    <property type="protein sequence ID" value="KAG5389063.1"/>
    <property type="molecule type" value="Genomic_DNA"/>
</dbReference>
<comment type="caution">
    <text evidence="2">The sequence shown here is derived from an EMBL/GenBank/DDBJ whole genome shotgun (WGS) entry which is preliminary data.</text>
</comment>
<evidence type="ECO:0000313" key="2">
    <source>
        <dbReference type="EMBL" id="KAG5389063.1"/>
    </source>
</evidence>
<reference evidence="2 3" key="1">
    <citation type="submission" date="2021-03" db="EMBL/GenBank/DDBJ databases">
        <authorList>
            <person name="King G.J."/>
            <person name="Bancroft I."/>
            <person name="Baten A."/>
            <person name="Bloomfield J."/>
            <person name="Borpatragohain P."/>
            <person name="He Z."/>
            <person name="Irish N."/>
            <person name="Irwin J."/>
            <person name="Liu K."/>
            <person name="Mauleon R.P."/>
            <person name="Moore J."/>
            <person name="Morris R."/>
            <person name="Ostergaard L."/>
            <person name="Wang B."/>
            <person name="Wells R."/>
        </authorList>
    </citation>
    <scope>NUCLEOTIDE SEQUENCE [LARGE SCALE GENOMIC DNA]</scope>
    <source>
        <strain evidence="2">R-o-18</strain>
        <tissue evidence="2">Leaf</tissue>
    </source>
</reference>
<feature type="compositionally biased region" description="Basic and acidic residues" evidence="1">
    <location>
        <begin position="1"/>
        <end position="22"/>
    </location>
</feature>
<gene>
    <name evidence="2" type="primary">A08g506230.1_BraROA</name>
    <name evidence="2" type="ORF">IGI04_030604</name>
</gene>
<organism evidence="2 3">
    <name type="scientific">Brassica rapa subsp. trilocularis</name>
    <dbReference type="NCBI Taxonomy" id="1813537"/>
    <lineage>
        <taxon>Eukaryota</taxon>
        <taxon>Viridiplantae</taxon>
        <taxon>Streptophyta</taxon>
        <taxon>Embryophyta</taxon>
        <taxon>Tracheophyta</taxon>
        <taxon>Spermatophyta</taxon>
        <taxon>Magnoliopsida</taxon>
        <taxon>eudicotyledons</taxon>
        <taxon>Gunneridae</taxon>
        <taxon>Pentapetalae</taxon>
        <taxon>rosids</taxon>
        <taxon>malvids</taxon>
        <taxon>Brassicales</taxon>
        <taxon>Brassicaceae</taxon>
        <taxon>Brassiceae</taxon>
        <taxon>Brassica</taxon>
    </lineage>
</organism>
<accession>A0ABQ7LR79</accession>
<dbReference type="Proteomes" id="UP000823674">
    <property type="component" value="Chromosome A08"/>
</dbReference>
<feature type="non-terminal residue" evidence="2">
    <location>
        <position position="1"/>
    </location>
</feature>
<feature type="region of interest" description="Disordered" evidence="1">
    <location>
        <begin position="1"/>
        <end position="49"/>
    </location>
</feature>
<keyword evidence="3" id="KW-1185">Reference proteome</keyword>
<feature type="compositionally biased region" description="Basic residues" evidence="1">
    <location>
        <begin position="30"/>
        <end position="41"/>
    </location>
</feature>
<protein>
    <recommendedName>
        <fullName evidence="4">CCHC-type domain-containing protein</fullName>
    </recommendedName>
</protein>
<evidence type="ECO:0000313" key="3">
    <source>
        <dbReference type="Proteomes" id="UP000823674"/>
    </source>
</evidence>
<sequence>QKVDKPKAEEKSGSVTESKENKNTACRNRGLLRGKQGHHRTSSQAVEKNEVTKVVKRSIPVVSAELNDESQANTMTPKIQDRKVVAKRRNGCHFCGKIGHSVAYCYARRNQVKRAWRLNLCFIEPKKYGCVWIAKRDLYPKFRRQTRHGLHFETDVSHKPVAEPVEEAICNFARIEVNEPEIINQASQKLNLKHGLSHLDREKHTADCVCNLCQSHLEKEERIKRKKGTSVRGDQRVTVYGGCNKKKTDTKLIGHVNQMRSIIPKASVAKTENLSRKDVTHRDESVTHESINGSLIYLTTRRSDLGLTTGIYTPWLAISRVSHQLVVKEISNHVKGILKLKLHYSFDTNMMMAETCDIPIVLSENGVIMIPVKVESVSSWIEELVTATRLRNSYSQQISVIPLHDHATHVNPGKYPLCEPVSFIRICNQVESGYGVTSRGRIVDLELDMLVH</sequence>
<evidence type="ECO:0008006" key="4">
    <source>
        <dbReference type="Google" id="ProtNLM"/>
    </source>
</evidence>